<evidence type="ECO:0000313" key="1">
    <source>
        <dbReference type="EMBL" id="KKN33971.1"/>
    </source>
</evidence>
<dbReference type="Gene3D" id="3.40.1080.10">
    <property type="entry name" value="Glutaconate Coenzyme A-transferase"/>
    <property type="match status" value="1"/>
</dbReference>
<protein>
    <submittedName>
        <fullName evidence="1">Uncharacterized protein</fullName>
    </submittedName>
</protein>
<dbReference type="AlphaFoldDB" id="A0A0F9SAF1"/>
<gene>
    <name evidence="1" type="ORF">LCGC14_0798230</name>
</gene>
<sequence>MSRGKKKTVKESTGFELIIPNKLKETVQPKMKEIKLLRKKVNPLNIRKLEAFSGSEREKLLDDIIQKELAKQNKFPMLLI</sequence>
<name>A0A0F9SAF1_9ZZZZ</name>
<accession>A0A0F9SAF1</accession>
<comment type="caution">
    <text evidence="1">The sequence shown here is derived from an EMBL/GenBank/DDBJ whole genome shotgun (WGS) entry which is preliminary data.</text>
</comment>
<organism evidence="1">
    <name type="scientific">marine sediment metagenome</name>
    <dbReference type="NCBI Taxonomy" id="412755"/>
    <lineage>
        <taxon>unclassified sequences</taxon>
        <taxon>metagenomes</taxon>
        <taxon>ecological metagenomes</taxon>
    </lineage>
</organism>
<dbReference type="EMBL" id="LAZR01002136">
    <property type="protein sequence ID" value="KKN33971.1"/>
    <property type="molecule type" value="Genomic_DNA"/>
</dbReference>
<proteinExistence type="predicted"/>
<reference evidence="1" key="1">
    <citation type="journal article" date="2015" name="Nature">
        <title>Complex archaea that bridge the gap between prokaryotes and eukaryotes.</title>
        <authorList>
            <person name="Spang A."/>
            <person name="Saw J.H."/>
            <person name="Jorgensen S.L."/>
            <person name="Zaremba-Niedzwiedzka K."/>
            <person name="Martijn J."/>
            <person name="Lind A.E."/>
            <person name="van Eijk R."/>
            <person name="Schleper C."/>
            <person name="Guy L."/>
            <person name="Ettema T.J."/>
        </authorList>
    </citation>
    <scope>NUCLEOTIDE SEQUENCE</scope>
</reference>